<dbReference type="InterPro" id="IPR051227">
    <property type="entry name" value="CS_glycosyltransferase"/>
</dbReference>
<keyword evidence="7 9" id="KW-0333">Golgi apparatus</keyword>
<accession>A0AAN7XWV8</accession>
<keyword evidence="8" id="KW-0472">Membrane</keyword>
<evidence type="ECO:0000259" key="11">
    <source>
        <dbReference type="PROSITE" id="PS51820"/>
    </source>
</evidence>
<dbReference type="Pfam" id="PF05679">
    <property type="entry name" value="CHGN"/>
    <property type="match status" value="1"/>
</dbReference>
<reference evidence="12 13" key="1">
    <citation type="journal article" date="2023" name="Genes (Basel)">
        <title>Chromosome-Level Genome Assembly and Circadian Gene Repertoire of the Patagonia Blennie Eleginops maclovinus-The Closest Ancestral Proxy of Antarctic Cryonotothenioids.</title>
        <authorList>
            <person name="Cheng C.C."/>
            <person name="Rivera-Colon A.G."/>
            <person name="Minhas B.F."/>
            <person name="Wilson L."/>
            <person name="Rayamajhi N."/>
            <person name="Vargas-Chacoff L."/>
            <person name="Catchen J.M."/>
        </authorList>
    </citation>
    <scope>NUCLEOTIDE SEQUENCE [LARGE SCALE GENOMIC DNA]</scope>
    <source>
        <strain evidence="12">JMC-PN-2008</strain>
    </source>
</reference>
<evidence type="ECO:0000313" key="12">
    <source>
        <dbReference type="EMBL" id="KAK5867475.1"/>
    </source>
</evidence>
<dbReference type="PANTHER" id="PTHR12369:SF15">
    <property type="entry name" value="BETA-1,4-N-ACETYLGALACTOSAMINYLTRANSFERASE 3"/>
    <property type="match status" value="1"/>
</dbReference>
<dbReference type="SMART" id="SM00758">
    <property type="entry name" value="PA14"/>
    <property type="match status" value="1"/>
</dbReference>
<evidence type="ECO:0000256" key="6">
    <source>
        <dbReference type="ARBA" id="ARBA00022989"/>
    </source>
</evidence>
<feature type="compositionally biased region" description="Low complexity" evidence="10">
    <location>
        <begin position="491"/>
        <end position="502"/>
    </location>
</feature>
<dbReference type="Proteomes" id="UP001346869">
    <property type="component" value="Unassembled WGS sequence"/>
</dbReference>
<comment type="subcellular location">
    <subcellularLocation>
        <location evidence="1 9">Golgi apparatus</location>
        <location evidence="1 9">Golgi stack membrane</location>
        <topology evidence="1 9">Single-pass type II membrane protein</topology>
    </subcellularLocation>
</comment>
<keyword evidence="4" id="KW-0812">Transmembrane</keyword>
<comment type="catalytic activity">
    <reaction evidence="9">
        <text>an N-acetyl-beta-D-glucosaminyl derivative + UDP-N-acetyl-alpha-D-galactosamine = an N-acetyl-beta-D-galactosaminyl-(1-&gt;4)-N-acetyl-beta-D-glucosaminyl derivative + UDP + H(+)</text>
        <dbReference type="Rhea" id="RHEA:20493"/>
        <dbReference type="ChEBI" id="CHEBI:15378"/>
        <dbReference type="ChEBI" id="CHEBI:58223"/>
        <dbReference type="ChEBI" id="CHEBI:61631"/>
        <dbReference type="ChEBI" id="CHEBI:67138"/>
        <dbReference type="ChEBI" id="CHEBI:138027"/>
        <dbReference type="EC" id="2.4.1.244"/>
    </reaction>
</comment>
<proteinExistence type="inferred from homology"/>
<dbReference type="Gene3D" id="3.90.550.10">
    <property type="entry name" value="Spore Coat Polysaccharide Biosynthesis Protein SpsA, Chain A"/>
    <property type="match status" value="1"/>
</dbReference>
<sequence>MFAAFFPLKKLRRNGKYLLFGAILLVGVVAVYHEMVAAKAWSGDTSMNPDSSSWRRSMFDERVRKDHQPDSVEDSTAWRASYILQTWKPEYKGQANLHVFEDWCGSSTADLHKNLHYPLYPHSRTTVQKLAASPQWTNYGLRIFGYLHPYIDGEFVFALSSDDNSEFWLSTDASPLNLRSLAWVGKAGTEWTAPGEFEKYASQTSKPVWLSAQRRYFFEVIHKQNDRGTDHVEVAWQLLDQGSRFSMIESHHISLYVNESAFLMSDVAHIPQTAASHVQPPTKQQKGTADMLREDPRDSFYQVPLLDNKFLQGVLPDCSYKPSYIIKDFPLLRYQGLQFVHMSYIYPNDYTRLTHMETENSCFYPESPYYMKMFGFSRYMRLDHPDMQKTGNIGQDFGFQRRKSEQVEEDEFNNEAYQREKEAGKDQVDNAIFPDYGDDYDDYAQRRRRKLFSLVVQDTNNKLKNMSATRLHTDELQRRQGKDDFPKPEQQKPAQPQQTTPASKHPPPLQHNRAGLKLEGWGKKADQIKPKRKLKPAKKQKPKLVETAVRPGKTNPMMPSDRGQLKPMEQSADPSEQLNSKRLDIQRSRKMNNTQNQRIKNSKLQPLEKDEEDAPSPENPTVDLQQKLVFRKIDLQPIDIHQFATPEREMERAVVMINQRDKQLRVKEQEMKMPLQDLENSINRAKLMAKGKMEKKQSVRREVEDQVGEEDEERNMALLRRDSLWGPGEDFEGTDDEDLTPAPVFDTEVNWSQTFQVNHLDLQAQRSDWIDLQCNISGNVLLQSSDALPIVQAFMDQLNQKHHGQFTLVRVVNVVKRMDGVQGSRYLVELELKDANDQLLRLSYYIYTLIRHSRQHSKDFRFPRPEPELVLCNPVGFRWNPKATVHFIVPVKNQARWVQQLIADMEQLFRETRDSNFNLIIADYNSTDIDVRKALQKSSLPRYQYVKLSGNFERSAGLQAGIDLIDDDHSIVFLCDLHIHFPPSIIDTIRKHCVEGYMAFAPIVLRLACGATPLDAKGYWEVNGFGLLGIYKSDLDAVGGMNTKEFKDRWGGEDWELLDRILQAGLEVERMYLRNFFHHYHSKRGMWNRRVSPRHS</sequence>
<dbReference type="GO" id="GO:0032580">
    <property type="term" value="C:Golgi cisterna membrane"/>
    <property type="evidence" value="ECO:0007669"/>
    <property type="project" value="UniProtKB-SubCell"/>
</dbReference>
<evidence type="ECO:0000256" key="10">
    <source>
        <dbReference type="SAM" id="MobiDB-lite"/>
    </source>
</evidence>
<comment type="similarity">
    <text evidence="2 9">Belongs to the chondroitin N-acetylgalactosaminyltransferase family.</text>
</comment>
<evidence type="ECO:0000256" key="4">
    <source>
        <dbReference type="ARBA" id="ARBA00022692"/>
    </source>
</evidence>
<evidence type="ECO:0000256" key="8">
    <source>
        <dbReference type="ARBA" id="ARBA00023136"/>
    </source>
</evidence>
<evidence type="ECO:0000256" key="9">
    <source>
        <dbReference type="RuleBase" id="RU364016"/>
    </source>
</evidence>
<evidence type="ECO:0000256" key="7">
    <source>
        <dbReference type="ARBA" id="ARBA00023034"/>
    </source>
</evidence>
<dbReference type="EMBL" id="JAUZQC010000008">
    <property type="protein sequence ID" value="KAK5867475.1"/>
    <property type="molecule type" value="Genomic_DNA"/>
</dbReference>
<feature type="compositionally biased region" description="Basic and acidic residues" evidence="10">
    <location>
        <begin position="691"/>
        <end position="704"/>
    </location>
</feature>
<dbReference type="AlphaFoldDB" id="A0AAN7XWV8"/>
<dbReference type="Pfam" id="PF07691">
    <property type="entry name" value="PA14"/>
    <property type="match status" value="1"/>
</dbReference>
<dbReference type="InterPro" id="IPR011658">
    <property type="entry name" value="PA14_dom"/>
</dbReference>
<keyword evidence="6" id="KW-1133">Transmembrane helix</keyword>
<dbReference type="InterPro" id="IPR037524">
    <property type="entry name" value="PA14/GLEYA"/>
</dbReference>
<evidence type="ECO:0000256" key="2">
    <source>
        <dbReference type="ARBA" id="ARBA00009239"/>
    </source>
</evidence>
<evidence type="ECO:0000256" key="3">
    <source>
        <dbReference type="ARBA" id="ARBA00022679"/>
    </source>
</evidence>
<keyword evidence="5 9" id="KW-0735">Signal-anchor</keyword>
<dbReference type="PANTHER" id="PTHR12369">
    <property type="entry name" value="CHONDROITIN SYNTHASE"/>
    <property type="match status" value="1"/>
</dbReference>
<feature type="compositionally biased region" description="Basic residues" evidence="10">
    <location>
        <begin position="530"/>
        <end position="542"/>
    </location>
</feature>
<feature type="compositionally biased region" description="Basic and acidic residues" evidence="10">
    <location>
        <begin position="471"/>
        <end position="490"/>
    </location>
</feature>
<comment type="caution">
    <text evidence="12">The sequence shown here is derived from an EMBL/GenBank/DDBJ whole genome shotgun (WGS) entry which is preliminary data.</text>
</comment>
<evidence type="ECO:0000256" key="5">
    <source>
        <dbReference type="ARBA" id="ARBA00022968"/>
    </source>
</evidence>
<dbReference type="PROSITE" id="PS51820">
    <property type="entry name" value="PA14"/>
    <property type="match status" value="1"/>
</dbReference>
<evidence type="ECO:0000256" key="1">
    <source>
        <dbReference type="ARBA" id="ARBA00004447"/>
    </source>
</evidence>
<gene>
    <name evidence="12" type="ORF">PBY51_011964</name>
</gene>
<reference evidence="12 13" key="2">
    <citation type="journal article" date="2023" name="Mol. Biol. Evol.">
        <title>Genomics of Secondarily Temperate Adaptation in the Only Non-Antarctic Icefish.</title>
        <authorList>
            <person name="Rivera-Colon A.G."/>
            <person name="Rayamajhi N."/>
            <person name="Minhas B.F."/>
            <person name="Madrigal G."/>
            <person name="Bilyk K.T."/>
            <person name="Yoon V."/>
            <person name="Hune M."/>
            <person name="Gregory S."/>
            <person name="Cheng C.H.C."/>
            <person name="Catchen J.M."/>
        </authorList>
    </citation>
    <scope>NUCLEOTIDE SEQUENCE [LARGE SCALE GENOMIC DNA]</scope>
    <source>
        <strain evidence="12">JMC-PN-2008</strain>
    </source>
</reference>
<keyword evidence="3 9" id="KW-0808">Transferase</keyword>
<dbReference type="SUPFAM" id="SSF53448">
    <property type="entry name" value="Nucleotide-diphospho-sugar transferases"/>
    <property type="match status" value="1"/>
</dbReference>
<organism evidence="12 13">
    <name type="scientific">Eleginops maclovinus</name>
    <name type="common">Patagonian blennie</name>
    <name type="synonym">Eleginus maclovinus</name>
    <dbReference type="NCBI Taxonomy" id="56733"/>
    <lineage>
        <taxon>Eukaryota</taxon>
        <taxon>Metazoa</taxon>
        <taxon>Chordata</taxon>
        <taxon>Craniata</taxon>
        <taxon>Vertebrata</taxon>
        <taxon>Euteleostomi</taxon>
        <taxon>Actinopterygii</taxon>
        <taxon>Neopterygii</taxon>
        <taxon>Teleostei</taxon>
        <taxon>Neoteleostei</taxon>
        <taxon>Acanthomorphata</taxon>
        <taxon>Eupercaria</taxon>
        <taxon>Perciformes</taxon>
        <taxon>Notothenioidei</taxon>
        <taxon>Eleginopidae</taxon>
        <taxon>Eleginops</taxon>
    </lineage>
</organism>
<protein>
    <recommendedName>
        <fullName evidence="9">Beta-1,4-N-acetylgalactosaminyltransferase</fullName>
        <ecNumber evidence="9">2.4.1.244</ecNumber>
    </recommendedName>
</protein>
<dbReference type="GO" id="GO:0033842">
    <property type="term" value="F:N-acetyl-beta-glucosaminyl-derivative 4-beta-N-acetylgalactosaminyltransferase activity"/>
    <property type="evidence" value="ECO:0007669"/>
    <property type="project" value="UniProtKB-EC"/>
</dbReference>
<evidence type="ECO:0000313" key="13">
    <source>
        <dbReference type="Proteomes" id="UP001346869"/>
    </source>
</evidence>
<feature type="region of interest" description="Disordered" evidence="10">
    <location>
        <begin position="465"/>
        <end position="622"/>
    </location>
</feature>
<dbReference type="InterPro" id="IPR029044">
    <property type="entry name" value="Nucleotide-diphossugar_trans"/>
</dbReference>
<name>A0AAN7XWV8_ELEMC</name>
<feature type="domain" description="PA14" evidence="11">
    <location>
        <begin position="90"/>
        <end position="251"/>
    </location>
</feature>
<comment type="function">
    <text evidence="9">Transfers N-acetylgalactosamine (GalNAc) from UDP-GalNAc to N-acetylglucosamine-beta-benzyl with a beta-1,4-linkage to form N,N'-diacetyllactosediamine, GalNAc-beta-1,4-GlcNAc structures in N-linked glycans and probably O-linked glycans.</text>
</comment>
<feature type="compositionally biased region" description="Basic and acidic residues" evidence="10">
    <location>
        <begin position="520"/>
        <end position="529"/>
    </location>
</feature>
<keyword evidence="13" id="KW-1185">Reference proteome</keyword>
<dbReference type="EC" id="2.4.1.244" evidence="9"/>
<dbReference type="InterPro" id="IPR008428">
    <property type="entry name" value="Chond_GalNAc"/>
</dbReference>
<feature type="compositionally biased region" description="Polar residues" evidence="10">
    <location>
        <begin position="591"/>
        <end position="604"/>
    </location>
</feature>
<feature type="region of interest" description="Disordered" evidence="10">
    <location>
        <begin position="689"/>
        <end position="713"/>
    </location>
</feature>